<dbReference type="InterPro" id="IPR005829">
    <property type="entry name" value="Sugar_transporter_CS"/>
</dbReference>
<dbReference type="SUPFAM" id="SSF103473">
    <property type="entry name" value="MFS general substrate transporter"/>
    <property type="match status" value="1"/>
</dbReference>
<feature type="transmembrane region" description="Helical" evidence="7">
    <location>
        <begin position="411"/>
        <end position="435"/>
    </location>
</feature>
<dbReference type="PROSITE" id="PS50850">
    <property type="entry name" value="MFS"/>
    <property type="match status" value="1"/>
</dbReference>
<evidence type="ECO:0000256" key="1">
    <source>
        <dbReference type="ARBA" id="ARBA00004141"/>
    </source>
</evidence>
<protein>
    <recommendedName>
        <fullName evidence="8">Major facilitator superfamily (MFS) profile domain-containing protein</fullName>
    </recommendedName>
</protein>
<evidence type="ECO:0000256" key="4">
    <source>
        <dbReference type="ARBA" id="ARBA00022692"/>
    </source>
</evidence>
<dbReference type="InterPro" id="IPR005828">
    <property type="entry name" value="MFS_sugar_transport-like"/>
</dbReference>
<sequence>MDSRAIKGMPKYMLGCGLITSLTSLTMGYVIGSPNIPESAIRGKNGECGPNPYHITDGFPNCACLGGLVGGGIQSRVGRVRTIMLNNAIFIIGSLVLGLTFHQAQFIIGRILVGFACGLGGVVAPTYLGEIATVQTRGTMGTLHQFMLVGGLLISNLVGLVWSTPPGWRFVLAMNGMPALIQCLILPTMVESPRYLVSKQQLKEARSALQRLRGPEGEIDVDLEFEEMVTLLLGQDATAEQKKAAVGLSATAQPVQRGDSESTITCSSSATESPYGIVALFRSECSGLALTGVLVHFLQQATGINGLVYYSTSFLSSAFGSGNAKYITVGVSLCSLIATAVSIYLVDRVNRKTLMMVSCGGVGFSAILMIVGAYCNIGNLVVAAVFLYIATFAIGMGPIPWLLISEMLPTYALSSASSVATGVNWGTNFIVGLIFPILNKALGNGTFILFGGFAFFGVGYIWYFVPETRGRTVEMVMADKDVAQRSRK</sequence>
<evidence type="ECO:0000256" key="7">
    <source>
        <dbReference type="SAM" id="Phobius"/>
    </source>
</evidence>
<dbReference type="PROSITE" id="PS00217">
    <property type="entry name" value="SUGAR_TRANSPORT_2"/>
    <property type="match status" value="1"/>
</dbReference>
<dbReference type="PRINTS" id="PR00171">
    <property type="entry name" value="SUGRTRNSPORT"/>
</dbReference>
<comment type="subcellular location">
    <subcellularLocation>
        <location evidence="1">Membrane</location>
        <topology evidence="1">Multi-pass membrane protein</topology>
    </subcellularLocation>
</comment>
<dbReference type="GO" id="GO:0015149">
    <property type="term" value="F:hexose transmembrane transporter activity"/>
    <property type="evidence" value="ECO:0007669"/>
    <property type="project" value="TreeGrafter"/>
</dbReference>
<dbReference type="Pfam" id="PF00083">
    <property type="entry name" value="Sugar_tr"/>
    <property type="match status" value="1"/>
</dbReference>
<keyword evidence="6 7" id="KW-0472">Membrane</keyword>
<keyword evidence="4 7" id="KW-0812">Transmembrane</keyword>
<feature type="transmembrane region" description="Helical" evidence="7">
    <location>
        <begin position="107"/>
        <end position="128"/>
    </location>
</feature>
<evidence type="ECO:0000256" key="5">
    <source>
        <dbReference type="ARBA" id="ARBA00022989"/>
    </source>
</evidence>
<dbReference type="PANTHER" id="PTHR23503:SF8">
    <property type="entry name" value="FACILITATED GLUCOSE TRANSPORTER PROTEIN 1"/>
    <property type="match status" value="1"/>
</dbReference>
<proteinExistence type="inferred from homology"/>
<dbReference type="EMBL" id="JAIFTL010000068">
    <property type="protein sequence ID" value="KAG9324375.1"/>
    <property type="molecule type" value="Genomic_DNA"/>
</dbReference>
<reference evidence="9" key="1">
    <citation type="submission" date="2021-07" db="EMBL/GenBank/DDBJ databases">
        <title>Draft genome of Mortierella alpina, strain LL118, isolated from an aspen leaf litter sample.</title>
        <authorList>
            <person name="Yang S."/>
            <person name="Vinatzer B.A."/>
        </authorList>
    </citation>
    <scope>NUCLEOTIDE SEQUENCE</scope>
    <source>
        <strain evidence="9">LL118</strain>
    </source>
</reference>
<dbReference type="AlphaFoldDB" id="A0A9P8A7S1"/>
<accession>A0A9P8A7S1</accession>
<dbReference type="InterPro" id="IPR003663">
    <property type="entry name" value="Sugar/inositol_transpt"/>
</dbReference>
<feature type="transmembrane region" description="Helical" evidence="7">
    <location>
        <begin position="12"/>
        <end position="32"/>
    </location>
</feature>
<dbReference type="PANTHER" id="PTHR23503">
    <property type="entry name" value="SOLUTE CARRIER FAMILY 2"/>
    <property type="match status" value="1"/>
</dbReference>
<feature type="transmembrane region" description="Helical" evidence="7">
    <location>
        <begin position="288"/>
        <end position="312"/>
    </location>
</feature>
<dbReference type="Gene3D" id="1.20.1250.20">
    <property type="entry name" value="MFS general substrate transporter like domains"/>
    <property type="match status" value="1"/>
</dbReference>
<comment type="caution">
    <text evidence="9">The sequence shown here is derived from an EMBL/GenBank/DDBJ whole genome shotgun (WGS) entry which is preliminary data.</text>
</comment>
<feature type="transmembrane region" description="Helical" evidence="7">
    <location>
        <begin position="353"/>
        <end position="374"/>
    </location>
</feature>
<dbReference type="GO" id="GO:0016020">
    <property type="term" value="C:membrane"/>
    <property type="evidence" value="ECO:0007669"/>
    <property type="project" value="UniProtKB-SubCell"/>
</dbReference>
<evidence type="ECO:0000259" key="8">
    <source>
        <dbReference type="PROSITE" id="PS50850"/>
    </source>
</evidence>
<evidence type="ECO:0000256" key="6">
    <source>
        <dbReference type="ARBA" id="ARBA00023136"/>
    </source>
</evidence>
<dbReference type="InterPro" id="IPR020846">
    <property type="entry name" value="MFS_dom"/>
</dbReference>
<organism evidence="9 10">
    <name type="scientific">Mortierella alpina</name>
    <name type="common">Oleaginous fungus</name>
    <name type="synonym">Mortierella renispora</name>
    <dbReference type="NCBI Taxonomy" id="64518"/>
    <lineage>
        <taxon>Eukaryota</taxon>
        <taxon>Fungi</taxon>
        <taxon>Fungi incertae sedis</taxon>
        <taxon>Mucoromycota</taxon>
        <taxon>Mortierellomycotina</taxon>
        <taxon>Mortierellomycetes</taxon>
        <taxon>Mortierellales</taxon>
        <taxon>Mortierellaceae</taxon>
        <taxon>Mortierella</taxon>
    </lineage>
</organism>
<name>A0A9P8A7S1_MORAP</name>
<feature type="transmembrane region" description="Helical" evidence="7">
    <location>
        <begin position="380"/>
        <end position="404"/>
    </location>
</feature>
<dbReference type="Proteomes" id="UP000717515">
    <property type="component" value="Unassembled WGS sequence"/>
</dbReference>
<feature type="transmembrane region" description="Helical" evidence="7">
    <location>
        <begin position="140"/>
        <end position="162"/>
    </location>
</feature>
<keyword evidence="3" id="KW-0813">Transport</keyword>
<evidence type="ECO:0000256" key="2">
    <source>
        <dbReference type="ARBA" id="ARBA00010992"/>
    </source>
</evidence>
<feature type="transmembrane region" description="Helical" evidence="7">
    <location>
        <begin position="447"/>
        <end position="465"/>
    </location>
</feature>
<gene>
    <name evidence="9" type="ORF">KVV02_008579</name>
</gene>
<evidence type="ECO:0000313" key="9">
    <source>
        <dbReference type="EMBL" id="KAG9324375.1"/>
    </source>
</evidence>
<feature type="transmembrane region" description="Helical" evidence="7">
    <location>
        <begin position="324"/>
        <end position="346"/>
    </location>
</feature>
<comment type="similarity">
    <text evidence="2">Belongs to the major facilitator superfamily. Sugar transporter (TC 2.A.1.1) family.</text>
</comment>
<evidence type="ECO:0000256" key="3">
    <source>
        <dbReference type="ARBA" id="ARBA00022448"/>
    </source>
</evidence>
<dbReference type="InterPro" id="IPR036259">
    <property type="entry name" value="MFS_trans_sf"/>
</dbReference>
<dbReference type="InterPro" id="IPR045263">
    <property type="entry name" value="GLUT"/>
</dbReference>
<feature type="domain" description="Major facilitator superfamily (MFS) profile" evidence="8">
    <location>
        <begin position="1"/>
        <end position="469"/>
    </location>
</feature>
<feature type="transmembrane region" description="Helical" evidence="7">
    <location>
        <begin position="83"/>
        <end position="101"/>
    </location>
</feature>
<evidence type="ECO:0000313" key="10">
    <source>
        <dbReference type="Proteomes" id="UP000717515"/>
    </source>
</evidence>
<keyword evidence="5 7" id="KW-1133">Transmembrane helix</keyword>